<feature type="domain" description="Transglutaminase-like" evidence="3">
    <location>
        <begin position="301"/>
        <end position="380"/>
    </location>
</feature>
<dbReference type="Gene3D" id="3.10.620.30">
    <property type="match status" value="1"/>
</dbReference>
<evidence type="ECO:0000256" key="2">
    <source>
        <dbReference type="SAM" id="Phobius"/>
    </source>
</evidence>
<feature type="transmembrane region" description="Helical" evidence="2">
    <location>
        <begin position="125"/>
        <end position="145"/>
    </location>
</feature>
<keyword evidence="2" id="KW-0812">Transmembrane</keyword>
<dbReference type="InterPro" id="IPR002931">
    <property type="entry name" value="Transglutaminase-like"/>
</dbReference>
<evidence type="ECO:0000256" key="1">
    <source>
        <dbReference type="SAM" id="Coils"/>
    </source>
</evidence>
<comment type="caution">
    <text evidence="4">The sequence shown here is derived from an EMBL/GenBank/DDBJ whole genome shotgun (WGS) entry which is preliminary data.</text>
</comment>
<feature type="coiled-coil region" evidence="1">
    <location>
        <begin position="195"/>
        <end position="239"/>
    </location>
</feature>
<dbReference type="EMBL" id="MWQY01000003">
    <property type="protein sequence ID" value="ORC37390.1"/>
    <property type="molecule type" value="Genomic_DNA"/>
</dbReference>
<protein>
    <recommendedName>
        <fullName evidence="3">Transglutaminase-like domain-containing protein</fullName>
    </recommendedName>
</protein>
<keyword evidence="2" id="KW-1133">Transmembrane helix</keyword>
<dbReference type="AlphaFoldDB" id="A0A1Y1S1M5"/>
<dbReference type="InterPro" id="IPR038765">
    <property type="entry name" value="Papain-like_cys_pep_sf"/>
</dbReference>
<evidence type="ECO:0000313" key="4">
    <source>
        <dbReference type="EMBL" id="ORC37390.1"/>
    </source>
</evidence>
<gene>
    <name evidence="4" type="ORF">B4O97_04150</name>
</gene>
<feature type="transmembrane region" description="Helical" evidence="2">
    <location>
        <begin position="71"/>
        <end position="88"/>
    </location>
</feature>
<feature type="transmembrane region" description="Helical" evidence="2">
    <location>
        <begin position="12"/>
        <end position="34"/>
    </location>
</feature>
<dbReference type="Proteomes" id="UP000192343">
    <property type="component" value="Unassembled WGS sequence"/>
</dbReference>
<dbReference type="RefSeq" id="WP_083048614.1">
    <property type="nucleotide sequence ID" value="NZ_MWQY01000003.1"/>
</dbReference>
<evidence type="ECO:0000313" key="5">
    <source>
        <dbReference type="Proteomes" id="UP000192343"/>
    </source>
</evidence>
<accession>A0A1Y1S1M5</accession>
<reference evidence="4 5" key="1">
    <citation type="submission" date="2017-03" db="EMBL/GenBank/DDBJ databases">
        <title>Draft Genome sequence of Marispirochaeta sp. strain JC444.</title>
        <authorList>
            <person name="Shivani Y."/>
            <person name="Subhash Y."/>
            <person name="Sasikala C."/>
            <person name="Ramana C."/>
        </authorList>
    </citation>
    <scope>NUCLEOTIDE SEQUENCE [LARGE SCALE GENOMIC DNA]</scope>
    <source>
        <strain evidence="4 5">JC444</strain>
    </source>
</reference>
<feature type="transmembrane region" description="Helical" evidence="2">
    <location>
        <begin position="46"/>
        <end position="64"/>
    </location>
</feature>
<evidence type="ECO:0000259" key="3">
    <source>
        <dbReference type="Pfam" id="PF01841"/>
    </source>
</evidence>
<name>A0A1Y1S1M5_9SPIO</name>
<keyword evidence="5" id="KW-1185">Reference proteome</keyword>
<sequence>MVSVLQQRLLFPLLRITGIAGLLLLLYISLHLLLPGQFPSLPALTPSQGALLAAVLSVVSLVLLPGYKKSSFFVSLGVGSGFIILALYPGHLPLRLHEGLLLASGTLSYSAALYSSLVPVLNRQLFSLVLPVVLVVSVTAGSFLLPESTDITYRGELDSVRRVLAQLDPAYKVVLGMEQELSSYIEDKLQNKDDKEEEEALVHELNSRIQQMEDELARFKAVEEENVLYRDEIAALKRKIGDMEVRDKSTVAIRRVATISEAVRPASPVVRDFAVRLASAHPGSFSRFSGGYPSPGPEGIAQILSIHRYIAAEWKYISDPLSSGTDYYSPADRTIALGLSGDCDDFAVLLASCIEAIGGRARILHGSCSDGAHAWAEAYIGSVAAWNETVSITRKFYPGRSVSYLEPRSADDYWLCLDWQAGIYSCGENPGYMYETQGRF</sequence>
<dbReference type="OrthoDB" id="5726340at2"/>
<dbReference type="SUPFAM" id="SSF54001">
    <property type="entry name" value="Cysteine proteinases"/>
    <property type="match status" value="1"/>
</dbReference>
<organism evidence="4 5">
    <name type="scientific">Marispirochaeta aestuarii</name>
    <dbReference type="NCBI Taxonomy" id="1963862"/>
    <lineage>
        <taxon>Bacteria</taxon>
        <taxon>Pseudomonadati</taxon>
        <taxon>Spirochaetota</taxon>
        <taxon>Spirochaetia</taxon>
        <taxon>Spirochaetales</taxon>
        <taxon>Spirochaetaceae</taxon>
        <taxon>Marispirochaeta</taxon>
    </lineage>
</organism>
<feature type="transmembrane region" description="Helical" evidence="2">
    <location>
        <begin position="100"/>
        <end position="118"/>
    </location>
</feature>
<proteinExistence type="predicted"/>
<keyword evidence="1" id="KW-0175">Coiled coil</keyword>
<keyword evidence="2" id="KW-0472">Membrane</keyword>
<dbReference type="STRING" id="1963862.B4O97_04150"/>
<dbReference type="Pfam" id="PF01841">
    <property type="entry name" value="Transglut_core"/>
    <property type="match status" value="1"/>
</dbReference>